<evidence type="ECO:0000313" key="2">
    <source>
        <dbReference type="Proteomes" id="UP001202289"/>
    </source>
</evidence>
<comment type="caution">
    <text evidence="1">The sequence shown here is derived from an EMBL/GenBank/DDBJ whole genome shotgun (WGS) entry which is preliminary data.</text>
</comment>
<protein>
    <submittedName>
        <fullName evidence="1">Thioesterase domain-containing protein</fullName>
    </submittedName>
</protein>
<dbReference type="Proteomes" id="UP001202289">
    <property type="component" value="Unassembled WGS sequence"/>
</dbReference>
<evidence type="ECO:0000313" key="1">
    <source>
        <dbReference type="EMBL" id="MCM3738297.1"/>
    </source>
</evidence>
<keyword evidence="2" id="KW-1185">Reference proteome</keyword>
<organism evidence="1 2">
    <name type="scientific">Bacillus cytotoxicus</name>
    <dbReference type="NCBI Taxonomy" id="580165"/>
    <lineage>
        <taxon>Bacteria</taxon>
        <taxon>Bacillati</taxon>
        <taxon>Bacillota</taxon>
        <taxon>Bacilli</taxon>
        <taxon>Bacillales</taxon>
        <taxon>Bacillaceae</taxon>
        <taxon>Bacillus</taxon>
        <taxon>Bacillus cereus group</taxon>
    </lineage>
</organism>
<gene>
    <name evidence="1" type="ORF">M3215_21555</name>
</gene>
<dbReference type="EMBL" id="JAMBOP010000039">
    <property type="protein sequence ID" value="MCM3738297.1"/>
    <property type="molecule type" value="Genomic_DNA"/>
</dbReference>
<sequence length="244" mass="28067">MTKVKLLCFPYAGGSSAIYNPIDEFLSEKVELVTMELPGRGTRFPEKTFTTIDEIVNDALLWFNEVQPQNYALLGYSMGSIVAYEFYYKLLQNRFKPPQHMFLAASEPVGITRKPRGIAQMSDSEFINFIRNMNGTPEEVFANQELLDIIIPSIRADFLAIDAYNYKPRNLLISCDVTVLAGEYDSISRENILLWDKYVQNGCKYKFFKGDHFFIRDSHKEIAEIINKALDFECRSPLMNLGTY</sequence>
<proteinExistence type="predicted"/>
<accession>A0ACC6AE20</accession>
<name>A0ACC6AE20_9BACI</name>
<reference evidence="1" key="1">
    <citation type="submission" date="2022-05" db="EMBL/GenBank/DDBJ databases">
        <title>Comparative Genomics of Spacecraft Associated Microbes.</title>
        <authorList>
            <person name="Tran M.T."/>
            <person name="Wright A."/>
            <person name="Seuylemezian A."/>
            <person name="Eisen J."/>
            <person name="Coil D."/>
        </authorList>
    </citation>
    <scope>NUCLEOTIDE SEQUENCE</scope>
    <source>
        <strain evidence="1">FAIRING 10M-2.2</strain>
    </source>
</reference>